<dbReference type="OrthoDB" id="361029at2759"/>
<dbReference type="Proteomes" id="UP000218209">
    <property type="component" value="Unassembled WGS sequence"/>
</dbReference>
<evidence type="ECO:0000256" key="2">
    <source>
        <dbReference type="ARBA" id="ARBA00009841"/>
    </source>
</evidence>
<feature type="compositionally biased region" description="Low complexity" evidence="5">
    <location>
        <begin position="332"/>
        <end position="348"/>
    </location>
</feature>
<accession>A0A1X6PEX8</accession>
<dbReference type="Gene3D" id="2.40.50.140">
    <property type="entry name" value="Nucleic acid-binding proteins"/>
    <property type="match status" value="1"/>
</dbReference>
<dbReference type="PANTHER" id="PTHR12150">
    <property type="entry name" value="CLASS IV SAM-BINDING METHYLTRANSFERASE-RELATED"/>
    <property type="match status" value="1"/>
</dbReference>
<feature type="compositionally biased region" description="Basic residues" evidence="5">
    <location>
        <begin position="357"/>
        <end position="370"/>
    </location>
</feature>
<dbReference type="GO" id="GO:0009507">
    <property type="term" value="C:chloroplast"/>
    <property type="evidence" value="ECO:0007669"/>
    <property type="project" value="UniProtKB-SubCell"/>
</dbReference>
<dbReference type="PANTHER" id="PTHR12150:SF13">
    <property type="entry name" value="METHYLTRANSFERASE C9ORF114-RELATED"/>
    <property type="match status" value="1"/>
</dbReference>
<evidence type="ECO:0000313" key="7">
    <source>
        <dbReference type="Proteomes" id="UP000218209"/>
    </source>
</evidence>
<dbReference type="CDD" id="cd18086">
    <property type="entry name" value="HsC9orf114-like"/>
    <property type="match status" value="1"/>
</dbReference>
<gene>
    <name evidence="6" type="ORF">BU14_0077s0028</name>
</gene>
<feature type="region of interest" description="Disordered" evidence="5">
    <location>
        <begin position="1"/>
        <end position="39"/>
    </location>
</feature>
<comment type="similarity">
    <text evidence="2">Belongs to the class IV-like SAM-binding methyltransferase superfamily.</text>
</comment>
<dbReference type="EMBL" id="KV918791">
    <property type="protein sequence ID" value="OSX79408.1"/>
    <property type="molecule type" value="Genomic_DNA"/>
</dbReference>
<feature type="region of interest" description="Disordered" evidence="5">
    <location>
        <begin position="319"/>
        <end position="370"/>
    </location>
</feature>
<keyword evidence="4" id="KW-0934">Plastid</keyword>
<dbReference type="AlphaFoldDB" id="A0A1X6PEX8"/>
<comment type="subcellular location">
    <subcellularLocation>
        <location evidence="1">Plastid</location>
        <location evidence="1">Chloroplast</location>
    </subcellularLocation>
</comment>
<proteinExistence type="inferred from homology"/>
<dbReference type="SUPFAM" id="SSF75217">
    <property type="entry name" value="alpha/beta knot"/>
    <property type="match status" value="1"/>
</dbReference>
<dbReference type="InterPro" id="IPR029026">
    <property type="entry name" value="tRNA_m1G_MTases_N"/>
</dbReference>
<keyword evidence="3" id="KW-0150">Chloroplast</keyword>
<dbReference type="Gene3D" id="3.40.1280.10">
    <property type="match status" value="2"/>
</dbReference>
<dbReference type="InterPro" id="IPR003750">
    <property type="entry name" value="Put_MeTrfase-C9orf114-like"/>
</dbReference>
<evidence type="ECO:0000313" key="6">
    <source>
        <dbReference type="EMBL" id="OSX79408.1"/>
    </source>
</evidence>
<reference evidence="6 7" key="1">
    <citation type="submission" date="2017-03" db="EMBL/GenBank/DDBJ databases">
        <title>WGS assembly of Porphyra umbilicalis.</title>
        <authorList>
            <person name="Brawley S.H."/>
            <person name="Blouin N.A."/>
            <person name="Ficko-Blean E."/>
            <person name="Wheeler G.L."/>
            <person name="Lohr M."/>
            <person name="Goodson H.V."/>
            <person name="Jenkins J.W."/>
            <person name="Blaby-Haas C.E."/>
            <person name="Helliwell K.E."/>
            <person name="Chan C."/>
            <person name="Marriage T."/>
            <person name="Bhattacharya D."/>
            <person name="Klein A.S."/>
            <person name="Badis Y."/>
            <person name="Brodie J."/>
            <person name="Cao Y."/>
            <person name="Collen J."/>
            <person name="Dittami S.M."/>
            <person name="Gachon C.M."/>
            <person name="Green B.R."/>
            <person name="Karpowicz S."/>
            <person name="Kim J.W."/>
            <person name="Kudahl U."/>
            <person name="Lin S."/>
            <person name="Michel G."/>
            <person name="Mittag M."/>
            <person name="Olson B.J."/>
            <person name="Pangilinan J."/>
            <person name="Peng Y."/>
            <person name="Qiu H."/>
            <person name="Shu S."/>
            <person name="Singer J.T."/>
            <person name="Smith A.G."/>
            <person name="Sprecher B.N."/>
            <person name="Wagner V."/>
            <person name="Wang W."/>
            <person name="Wang Z.-Y."/>
            <person name="Yan J."/>
            <person name="Yarish C."/>
            <person name="Zoeuner-Riek S."/>
            <person name="Zhuang Y."/>
            <person name="Zou Y."/>
            <person name="Lindquist E.A."/>
            <person name="Grimwood J."/>
            <person name="Barry K."/>
            <person name="Rokhsar D.S."/>
            <person name="Schmutz J."/>
            <person name="Stiller J.W."/>
            <person name="Grossman A.R."/>
            <person name="Prochnik S.E."/>
        </authorList>
    </citation>
    <scope>NUCLEOTIDE SEQUENCE [LARGE SCALE GENOMIC DNA]</scope>
    <source>
        <strain evidence="6">4086291</strain>
    </source>
</reference>
<sequence length="370" mass="37902">MARIRKKRRRPDKPGQPPPDGGSAAADGSGGAAGAPTDGVPAAATATVAAAAAAAAAAVAAATPPHPRFPRPTLSVALPGSILSNAQSPELRTYLAGQIGRALAIYRVDEVVIFGELPAAGAVSGPSSGPGRRRPSMPVPEADDLLALLLTYLETPQYLRKHLFPLNPALRLAGLLNPLAASHHLAFDEAFRFREGVVVPPPGVAPAGADDPPPSTLVDVGLRRWAVLPAPAACHTRVTVDFGGAFTTAEAVPGRHLPATRVDRTAPRDTAVAGWPGGRYWGYTVRRAAALSGVFDGCPHVGGYDLAVGTSERGAEAPADVRRLGAGGGGPMRSSSWGGSRGWNTRSGGTPGLPRAASRRRGGGARRRPL</sequence>
<evidence type="ECO:0000256" key="4">
    <source>
        <dbReference type="ARBA" id="ARBA00022640"/>
    </source>
</evidence>
<dbReference type="InterPro" id="IPR012340">
    <property type="entry name" value="NA-bd_OB-fold"/>
</dbReference>
<dbReference type="InterPro" id="IPR029028">
    <property type="entry name" value="Alpha/beta_knot_MTases"/>
</dbReference>
<evidence type="ECO:0000256" key="5">
    <source>
        <dbReference type="SAM" id="MobiDB-lite"/>
    </source>
</evidence>
<protein>
    <submittedName>
        <fullName evidence="6">Uncharacterized protein</fullName>
    </submittedName>
</protein>
<feature type="compositionally biased region" description="Basic residues" evidence="5">
    <location>
        <begin position="1"/>
        <end position="11"/>
    </location>
</feature>
<name>A0A1X6PEX8_PORUM</name>
<evidence type="ECO:0000256" key="3">
    <source>
        <dbReference type="ARBA" id="ARBA00022528"/>
    </source>
</evidence>
<dbReference type="Pfam" id="PF02598">
    <property type="entry name" value="Methyltrn_RNA_3"/>
    <property type="match status" value="1"/>
</dbReference>
<organism evidence="6 7">
    <name type="scientific">Porphyra umbilicalis</name>
    <name type="common">Purple laver</name>
    <name type="synonym">Red alga</name>
    <dbReference type="NCBI Taxonomy" id="2786"/>
    <lineage>
        <taxon>Eukaryota</taxon>
        <taxon>Rhodophyta</taxon>
        <taxon>Bangiophyceae</taxon>
        <taxon>Bangiales</taxon>
        <taxon>Bangiaceae</taxon>
        <taxon>Porphyra</taxon>
    </lineage>
</organism>
<keyword evidence="7" id="KW-1185">Reference proteome</keyword>
<evidence type="ECO:0000256" key="1">
    <source>
        <dbReference type="ARBA" id="ARBA00004229"/>
    </source>
</evidence>